<feature type="region of interest" description="Disordered" evidence="1">
    <location>
        <begin position="69"/>
        <end position="108"/>
    </location>
</feature>
<dbReference type="Proteomes" id="UP000093000">
    <property type="component" value="Unassembled WGS sequence"/>
</dbReference>
<evidence type="ECO:0000313" key="2">
    <source>
        <dbReference type="EMBL" id="OBZ87877.1"/>
    </source>
</evidence>
<reference evidence="2 3" key="1">
    <citation type="submission" date="2016-03" db="EMBL/GenBank/DDBJ databases">
        <title>Choanephora cucurbitarum.</title>
        <authorList>
            <person name="Min B."/>
            <person name="Park H."/>
            <person name="Park J.-H."/>
            <person name="Shin H.-D."/>
            <person name="Choi I.-G."/>
        </authorList>
    </citation>
    <scope>NUCLEOTIDE SEQUENCE [LARGE SCALE GENOMIC DNA]</scope>
    <source>
        <strain evidence="2 3">KUS-F28377</strain>
    </source>
</reference>
<dbReference type="InParanoid" id="A0A1C7NFM2"/>
<dbReference type="AlphaFoldDB" id="A0A1C7NFM2"/>
<sequence length="108" mass="12336">MFVIHIFRHKESDRDIQHDSEETIRIQTEEDTADVVSSIDTSSYYNPSTTGIPPSSFLAPTIHQQPSIRSSSLEYSMNPPPPVYQEAFYPPSYRSTNSTKDDRQSCSY</sequence>
<dbReference type="EMBL" id="LUGH01000191">
    <property type="protein sequence ID" value="OBZ87877.1"/>
    <property type="molecule type" value="Genomic_DNA"/>
</dbReference>
<gene>
    <name evidence="2" type="ORF">A0J61_04074</name>
</gene>
<protein>
    <submittedName>
        <fullName evidence="2">Uncharacterized protein</fullName>
    </submittedName>
</protein>
<comment type="caution">
    <text evidence="2">The sequence shown here is derived from an EMBL/GenBank/DDBJ whole genome shotgun (WGS) entry which is preliminary data.</text>
</comment>
<keyword evidence="3" id="KW-1185">Reference proteome</keyword>
<evidence type="ECO:0000313" key="3">
    <source>
        <dbReference type="Proteomes" id="UP000093000"/>
    </source>
</evidence>
<organism evidence="2 3">
    <name type="scientific">Choanephora cucurbitarum</name>
    <dbReference type="NCBI Taxonomy" id="101091"/>
    <lineage>
        <taxon>Eukaryota</taxon>
        <taxon>Fungi</taxon>
        <taxon>Fungi incertae sedis</taxon>
        <taxon>Mucoromycota</taxon>
        <taxon>Mucoromycotina</taxon>
        <taxon>Mucoromycetes</taxon>
        <taxon>Mucorales</taxon>
        <taxon>Mucorineae</taxon>
        <taxon>Choanephoraceae</taxon>
        <taxon>Choanephoroideae</taxon>
        <taxon>Choanephora</taxon>
    </lineage>
</organism>
<evidence type="ECO:0000256" key="1">
    <source>
        <dbReference type="SAM" id="MobiDB-lite"/>
    </source>
</evidence>
<dbReference type="OrthoDB" id="2270875at2759"/>
<proteinExistence type="predicted"/>
<accession>A0A1C7NFM2</accession>
<name>A0A1C7NFM2_9FUNG</name>
<feature type="compositionally biased region" description="Basic and acidic residues" evidence="1">
    <location>
        <begin position="99"/>
        <end position="108"/>
    </location>
</feature>